<evidence type="ECO:0000256" key="1">
    <source>
        <dbReference type="ARBA" id="ARBA00022737"/>
    </source>
</evidence>
<comment type="caution">
    <text evidence="4">The sequence shown here is derived from an EMBL/GenBank/DDBJ whole genome shotgun (WGS) entry which is preliminary data.</text>
</comment>
<name>A0A5N5SP04_9CRUS</name>
<protein>
    <submittedName>
        <fullName evidence="4">Ankyrin repeat domain-containing protein 7</fullName>
    </submittedName>
</protein>
<dbReference type="InterPro" id="IPR002110">
    <property type="entry name" value="Ankyrin_rpt"/>
</dbReference>
<keyword evidence="2 3" id="KW-0040">ANK repeat</keyword>
<gene>
    <name evidence="4" type="primary">ANKRD7</name>
    <name evidence="4" type="ORF">Anas_03817</name>
</gene>
<dbReference type="PANTHER" id="PTHR24198:SF165">
    <property type="entry name" value="ANKYRIN REPEAT-CONTAINING PROTEIN-RELATED"/>
    <property type="match status" value="1"/>
</dbReference>
<dbReference type="AlphaFoldDB" id="A0A5N5SP04"/>
<proteinExistence type="predicted"/>
<feature type="repeat" description="ANK" evidence="3">
    <location>
        <begin position="194"/>
        <end position="226"/>
    </location>
</feature>
<dbReference type="PROSITE" id="PS50297">
    <property type="entry name" value="ANK_REP_REGION"/>
    <property type="match status" value="2"/>
</dbReference>
<keyword evidence="5" id="KW-1185">Reference proteome</keyword>
<feature type="repeat" description="ANK" evidence="3">
    <location>
        <begin position="227"/>
        <end position="253"/>
    </location>
</feature>
<organism evidence="4 5">
    <name type="scientific">Armadillidium nasatum</name>
    <dbReference type="NCBI Taxonomy" id="96803"/>
    <lineage>
        <taxon>Eukaryota</taxon>
        <taxon>Metazoa</taxon>
        <taxon>Ecdysozoa</taxon>
        <taxon>Arthropoda</taxon>
        <taxon>Crustacea</taxon>
        <taxon>Multicrustacea</taxon>
        <taxon>Malacostraca</taxon>
        <taxon>Eumalacostraca</taxon>
        <taxon>Peracarida</taxon>
        <taxon>Isopoda</taxon>
        <taxon>Oniscidea</taxon>
        <taxon>Crinocheta</taxon>
        <taxon>Armadillidiidae</taxon>
        <taxon>Armadillidium</taxon>
    </lineage>
</organism>
<dbReference type="Pfam" id="PF00023">
    <property type="entry name" value="Ank"/>
    <property type="match status" value="1"/>
</dbReference>
<dbReference type="PROSITE" id="PS50088">
    <property type="entry name" value="ANK_REPEAT"/>
    <property type="match status" value="3"/>
</dbReference>
<accession>A0A5N5SP04</accession>
<keyword evidence="1" id="KW-0677">Repeat</keyword>
<evidence type="ECO:0000256" key="2">
    <source>
        <dbReference type="ARBA" id="ARBA00023043"/>
    </source>
</evidence>
<dbReference type="SUPFAM" id="SSF48403">
    <property type="entry name" value="Ankyrin repeat"/>
    <property type="match status" value="1"/>
</dbReference>
<dbReference type="Proteomes" id="UP000326759">
    <property type="component" value="Unassembled WGS sequence"/>
</dbReference>
<dbReference type="SMART" id="SM00248">
    <property type="entry name" value="ANK"/>
    <property type="match status" value="5"/>
</dbReference>
<evidence type="ECO:0000313" key="5">
    <source>
        <dbReference type="Proteomes" id="UP000326759"/>
    </source>
</evidence>
<dbReference type="EMBL" id="SEYY01022085">
    <property type="protein sequence ID" value="KAB7495814.1"/>
    <property type="molecule type" value="Genomic_DNA"/>
</dbReference>
<dbReference type="InterPro" id="IPR036770">
    <property type="entry name" value="Ankyrin_rpt-contain_sf"/>
</dbReference>
<dbReference type="PANTHER" id="PTHR24198">
    <property type="entry name" value="ANKYRIN REPEAT AND PROTEIN KINASE DOMAIN-CONTAINING PROTEIN"/>
    <property type="match status" value="1"/>
</dbReference>
<dbReference type="Gene3D" id="1.25.40.20">
    <property type="entry name" value="Ankyrin repeat-containing domain"/>
    <property type="match status" value="1"/>
</dbReference>
<evidence type="ECO:0000256" key="3">
    <source>
        <dbReference type="PROSITE-ProRule" id="PRU00023"/>
    </source>
</evidence>
<dbReference type="Pfam" id="PF12796">
    <property type="entry name" value="Ank_2"/>
    <property type="match status" value="2"/>
</dbReference>
<evidence type="ECO:0000313" key="4">
    <source>
        <dbReference type="EMBL" id="KAB7495814.1"/>
    </source>
</evidence>
<reference evidence="4 5" key="1">
    <citation type="journal article" date="2019" name="PLoS Biol.">
        <title>Sex chromosomes control vertical transmission of feminizing Wolbachia symbionts in an isopod.</title>
        <authorList>
            <person name="Becking T."/>
            <person name="Chebbi M.A."/>
            <person name="Giraud I."/>
            <person name="Moumen B."/>
            <person name="Laverre T."/>
            <person name="Caubet Y."/>
            <person name="Peccoud J."/>
            <person name="Gilbert C."/>
            <person name="Cordaux R."/>
        </authorList>
    </citation>
    <scope>NUCLEOTIDE SEQUENCE [LARGE SCALE GENOMIC DNA]</scope>
    <source>
        <strain evidence="4">ANa2</strain>
        <tissue evidence="4">Whole body excluding digestive tract and cuticle</tissue>
    </source>
</reference>
<dbReference type="OrthoDB" id="6339901at2759"/>
<feature type="repeat" description="ANK" evidence="3">
    <location>
        <begin position="87"/>
        <end position="119"/>
    </location>
</feature>
<sequence>MKKYYKWRRTRKVNFRPHVLKRKNIPLLRAIATSKMEGSMESFAFIDSKPPKFSTIWNDEENFDQLFRAVCEGDLQYVQEIKMSSSEINRALNLACKKGHSHIVKYLLKRNGNVYFKDDVSNLDAISTATYFNHGEVIKILLSSRKIPKLPKVEFQNNCVPLLHFASICGCVSSVKALVNNEFVKVNLNEGDQDHWRPLHYSVSQRNHEISRFLLENGADPNAEGLYKMCPLHIAAYKEDIEMVHLLLDFGANPKKFVSVNTPRYSFSFEDVYLERK</sequence>